<dbReference type="InterPro" id="IPR036705">
    <property type="entry name" value="Ribosyl_crysJ1_sf"/>
</dbReference>
<gene>
    <name evidence="1" type="ORF">ACFYNZ_05205</name>
</gene>
<proteinExistence type="predicted"/>
<dbReference type="Proteomes" id="UP001601197">
    <property type="component" value="Unassembled WGS sequence"/>
</dbReference>
<dbReference type="InterPro" id="IPR005502">
    <property type="entry name" value="Ribosyl_crysJ1"/>
</dbReference>
<dbReference type="EMBL" id="JBIAFJ010000002">
    <property type="protein sequence ID" value="MFE9168916.1"/>
    <property type="molecule type" value="Genomic_DNA"/>
</dbReference>
<evidence type="ECO:0000313" key="1">
    <source>
        <dbReference type="EMBL" id="MFE9168916.1"/>
    </source>
</evidence>
<reference evidence="1 2" key="1">
    <citation type="submission" date="2024-10" db="EMBL/GenBank/DDBJ databases">
        <title>The Natural Products Discovery Center: Release of the First 8490 Sequenced Strains for Exploring Actinobacteria Biosynthetic Diversity.</title>
        <authorList>
            <person name="Kalkreuter E."/>
            <person name="Kautsar S.A."/>
            <person name="Yang D."/>
            <person name="Bader C.D."/>
            <person name="Teijaro C.N."/>
            <person name="Fluegel L."/>
            <person name="Davis C.M."/>
            <person name="Simpson J.R."/>
            <person name="Lauterbach L."/>
            <person name="Steele A.D."/>
            <person name="Gui C."/>
            <person name="Meng S."/>
            <person name="Li G."/>
            <person name="Viehrig K."/>
            <person name="Ye F."/>
            <person name="Su P."/>
            <person name="Kiefer A.F."/>
            <person name="Nichols A."/>
            <person name="Cepeda A.J."/>
            <person name="Yan W."/>
            <person name="Fan B."/>
            <person name="Jiang Y."/>
            <person name="Adhikari A."/>
            <person name="Zheng C.-J."/>
            <person name="Schuster L."/>
            <person name="Cowan T.M."/>
            <person name="Smanski M.J."/>
            <person name="Chevrette M.G."/>
            <person name="De Carvalho L.P.S."/>
            <person name="Shen B."/>
        </authorList>
    </citation>
    <scope>NUCLEOTIDE SEQUENCE [LARGE SCALE GENOMIC DNA]</scope>
    <source>
        <strain evidence="1 2">NPDC007147</strain>
    </source>
</reference>
<protein>
    <submittedName>
        <fullName evidence="1">ADP-ribosylglycohydrolase family protein</fullName>
    </submittedName>
</protein>
<accession>A0ABW6KLZ8</accession>
<organism evidence="1 2">
    <name type="scientific">Streptomyces kebangsaanensis</name>
    <dbReference type="NCBI Taxonomy" id="864058"/>
    <lineage>
        <taxon>Bacteria</taxon>
        <taxon>Bacillati</taxon>
        <taxon>Actinomycetota</taxon>
        <taxon>Actinomycetes</taxon>
        <taxon>Kitasatosporales</taxon>
        <taxon>Streptomycetaceae</taxon>
        <taxon>Streptomyces</taxon>
    </lineage>
</organism>
<sequence>MTERWKQSWEATAVYRAGVRGCLLGGAVGDALGHPVEFGSPDRIRATHGPPGP</sequence>
<dbReference type="Pfam" id="PF03747">
    <property type="entry name" value="ADP_ribosyl_GH"/>
    <property type="match status" value="1"/>
</dbReference>
<dbReference type="RefSeq" id="WP_388343446.1">
    <property type="nucleotide sequence ID" value="NZ_JBIAFJ010000002.1"/>
</dbReference>
<dbReference type="SUPFAM" id="SSF101478">
    <property type="entry name" value="ADP-ribosylglycohydrolase"/>
    <property type="match status" value="1"/>
</dbReference>
<evidence type="ECO:0000313" key="2">
    <source>
        <dbReference type="Proteomes" id="UP001601197"/>
    </source>
</evidence>
<name>A0ABW6KLZ8_9ACTN</name>
<keyword evidence="2" id="KW-1185">Reference proteome</keyword>
<dbReference type="Gene3D" id="1.10.4080.10">
    <property type="entry name" value="ADP-ribosylation/Crystallin J1"/>
    <property type="match status" value="1"/>
</dbReference>
<comment type="caution">
    <text evidence="1">The sequence shown here is derived from an EMBL/GenBank/DDBJ whole genome shotgun (WGS) entry which is preliminary data.</text>
</comment>